<reference evidence="3" key="1">
    <citation type="submission" date="2023-08" db="EMBL/GenBank/DDBJ databases">
        <authorList>
            <person name="Chen Y."/>
            <person name="Shah S."/>
            <person name="Dougan E. K."/>
            <person name="Thang M."/>
            <person name="Chan C."/>
        </authorList>
    </citation>
    <scope>NUCLEOTIDE SEQUENCE</scope>
</reference>
<dbReference type="SUPFAM" id="SSF103473">
    <property type="entry name" value="MFS general substrate transporter"/>
    <property type="match status" value="1"/>
</dbReference>
<dbReference type="InterPro" id="IPR002666">
    <property type="entry name" value="Folate_carrier"/>
</dbReference>
<dbReference type="GO" id="GO:0090482">
    <property type="term" value="F:vitamin transmembrane transporter activity"/>
    <property type="evidence" value="ECO:0007669"/>
    <property type="project" value="InterPro"/>
</dbReference>
<protein>
    <submittedName>
        <fullName evidence="3">Uncharacterized protein</fullName>
    </submittedName>
</protein>
<dbReference type="PANTHER" id="PTHR10686:SF18">
    <property type="entry name" value="IP11787P-RELATED"/>
    <property type="match status" value="1"/>
</dbReference>
<evidence type="ECO:0000256" key="1">
    <source>
        <dbReference type="ARBA" id="ARBA00005773"/>
    </source>
</evidence>
<dbReference type="PANTHER" id="PTHR10686">
    <property type="entry name" value="FOLATE TRANSPORTER"/>
    <property type="match status" value="1"/>
</dbReference>
<comment type="similarity">
    <text evidence="1">Belongs to the reduced folate carrier (RFC) transporter (TC 2.A.48) family.</text>
</comment>
<accession>A0AA36J6B0</accession>
<dbReference type="EMBL" id="CAUJNA010003330">
    <property type="protein sequence ID" value="CAJ1399324.1"/>
    <property type="molecule type" value="Genomic_DNA"/>
</dbReference>
<feature type="transmembrane region" description="Helical" evidence="2">
    <location>
        <begin position="393"/>
        <end position="417"/>
    </location>
</feature>
<feature type="transmembrane region" description="Helical" evidence="2">
    <location>
        <begin position="309"/>
        <end position="326"/>
    </location>
</feature>
<keyword evidence="2" id="KW-0812">Transmembrane</keyword>
<name>A0AA36J6B0_9DINO</name>
<organism evidence="3 4">
    <name type="scientific">Effrenium voratum</name>
    <dbReference type="NCBI Taxonomy" id="2562239"/>
    <lineage>
        <taxon>Eukaryota</taxon>
        <taxon>Sar</taxon>
        <taxon>Alveolata</taxon>
        <taxon>Dinophyceae</taxon>
        <taxon>Suessiales</taxon>
        <taxon>Symbiodiniaceae</taxon>
        <taxon>Effrenium</taxon>
    </lineage>
</organism>
<keyword evidence="2" id="KW-1133">Transmembrane helix</keyword>
<feature type="transmembrane region" description="Helical" evidence="2">
    <location>
        <begin position="423"/>
        <end position="443"/>
    </location>
</feature>
<dbReference type="InterPro" id="IPR036259">
    <property type="entry name" value="MFS_trans_sf"/>
</dbReference>
<dbReference type="AlphaFoldDB" id="A0AA36J6B0"/>
<sequence length="453" mass="49180">MGISEGSEEELSGETTKLWLYLFAFWSQFKPSEPFLVDYLIEEKGITSQQVYQNILDLFVYSRLPLVIIAGFCAELECCGCRAVLLAGAFCGAATVLLTRFGTALWLLQASQFTVSAAFASRISVASMAFAMSLPSRFQEAIHTLKAVTLFSNCCAAALGEVLRDMGSPLSLLFNLSFVGQALSLLCAAALPLAPRPPIVATPTSAHRLVGSNLDERLLSTGSKIGVLGTFKALLRDLWLSLWLRRVMWWTAWALVMNPVHGLTLTYWQSMVRSKHILKDHNGYLSACMYLAAAVLTLLAGRAAAMQRATSLLVTGSVLLAGWLLLQLAQADDTRQVTVYGWILLYQCLFEATTAVATFQVGAEVTRATAASHSKALHSAEVRRLPRSVRLTLLFSTTTVLVAAAESGILLVINGWSSMDTRFHSLGLCLCIVGFLLSAFAFAEETSSPQKAV</sequence>
<feature type="transmembrane region" description="Helical" evidence="2">
    <location>
        <begin position="247"/>
        <end position="270"/>
    </location>
</feature>
<keyword evidence="2" id="KW-0472">Membrane</keyword>
<dbReference type="GO" id="GO:0005886">
    <property type="term" value="C:plasma membrane"/>
    <property type="evidence" value="ECO:0007669"/>
    <property type="project" value="TreeGrafter"/>
</dbReference>
<evidence type="ECO:0000256" key="2">
    <source>
        <dbReference type="SAM" id="Phobius"/>
    </source>
</evidence>
<feature type="transmembrane region" description="Helical" evidence="2">
    <location>
        <begin position="282"/>
        <end position="303"/>
    </location>
</feature>
<keyword evidence="4" id="KW-1185">Reference proteome</keyword>
<gene>
    <name evidence="3" type="ORF">EVOR1521_LOCUS22876</name>
</gene>
<dbReference type="Proteomes" id="UP001178507">
    <property type="component" value="Unassembled WGS sequence"/>
</dbReference>
<proteinExistence type="inferred from homology"/>
<evidence type="ECO:0000313" key="3">
    <source>
        <dbReference type="EMBL" id="CAJ1399324.1"/>
    </source>
</evidence>
<dbReference type="Pfam" id="PF01770">
    <property type="entry name" value="Folate_carrier"/>
    <property type="match status" value="1"/>
</dbReference>
<comment type="caution">
    <text evidence="3">The sequence shown here is derived from an EMBL/GenBank/DDBJ whole genome shotgun (WGS) entry which is preliminary data.</text>
</comment>
<evidence type="ECO:0000313" key="4">
    <source>
        <dbReference type="Proteomes" id="UP001178507"/>
    </source>
</evidence>